<evidence type="ECO:0000313" key="6">
    <source>
        <dbReference type="EMBL" id="SVB63236.1"/>
    </source>
</evidence>
<dbReference type="CDD" id="cd03768">
    <property type="entry name" value="SR_ResInv"/>
    <property type="match status" value="1"/>
</dbReference>
<reference evidence="6" key="1">
    <citation type="submission" date="2018-05" db="EMBL/GenBank/DDBJ databases">
        <authorList>
            <person name="Lanie J.A."/>
            <person name="Ng W.-L."/>
            <person name="Kazmierczak K.M."/>
            <person name="Andrzejewski T.M."/>
            <person name="Davidsen T.M."/>
            <person name="Wayne K.J."/>
            <person name="Tettelin H."/>
            <person name="Glass J.I."/>
            <person name="Rusch D."/>
            <person name="Podicherti R."/>
            <person name="Tsui H.-C.T."/>
            <person name="Winkler M.E."/>
        </authorList>
    </citation>
    <scope>NUCLEOTIDE SEQUENCE</scope>
</reference>
<proteinExistence type="inferred from homology"/>
<evidence type="ECO:0000259" key="5">
    <source>
        <dbReference type="PROSITE" id="PS51736"/>
    </source>
</evidence>
<dbReference type="SUPFAM" id="SSF46689">
    <property type="entry name" value="Homeodomain-like"/>
    <property type="match status" value="1"/>
</dbReference>
<dbReference type="SMART" id="SM00857">
    <property type="entry name" value="Resolvase"/>
    <property type="match status" value="1"/>
</dbReference>
<dbReference type="Pfam" id="PF02796">
    <property type="entry name" value="HTH_7"/>
    <property type="match status" value="1"/>
</dbReference>
<dbReference type="GO" id="GO:0000150">
    <property type="term" value="F:DNA strand exchange activity"/>
    <property type="evidence" value="ECO:0007669"/>
    <property type="project" value="InterPro"/>
</dbReference>
<dbReference type="InterPro" id="IPR009057">
    <property type="entry name" value="Homeodomain-like_sf"/>
</dbReference>
<dbReference type="InterPro" id="IPR006119">
    <property type="entry name" value="Resolv_N"/>
</dbReference>
<dbReference type="Pfam" id="PF00239">
    <property type="entry name" value="Resolvase"/>
    <property type="match status" value="1"/>
</dbReference>
<keyword evidence="4" id="KW-0233">DNA recombination</keyword>
<keyword evidence="3" id="KW-0238">DNA-binding</keyword>
<dbReference type="Gene3D" id="1.10.10.60">
    <property type="entry name" value="Homeodomain-like"/>
    <property type="match status" value="1"/>
</dbReference>
<evidence type="ECO:0000256" key="2">
    <source>
        <dbReference type="ARBA" id="ARBA00022908"/>
    </source>
</evidence>
<dbReference type="GO" id="GO:0003677">
    <property type="term" value="F:DNA binding"/>
    <property type="evidence" value="ECO:0007669"/>
    <property type="project" value="UniProtKB-KW"/>
</dbReference>
<dbReference type="InterPro" id="IPR006118">
    <property type="entry name" value="Recombinase_CS"/>
</dbReference>
<dbReference type="CDD" id="cd00569">
    <property type="entry name" value="HTH_Hin_like"/>
    <property type="match status" value="1"/>
</dbReference>
<dbReference type="PANTHER" id="PTHR30461:SF2">
    <property type="entry name" value="SERINE RECOMBINASE PINE-RELATED"/>
    <property type="match status" value="1"/>
</dbReference>
<dbReference type="SUPFAM" id="SSF53041">
    <property type="entry name" value="Resolvase-like"/>
    <property type="match status" value="1"/>
</dbReference>
<sequence length="182" mass="20346">MKIGYMRVSTNDQSTDLQEDALKKDGCNQIFSDTASGAKTDRPGLEEALSFLRKGDTLVVWKLDRLGRSLKHLIEVVILLNEREIYFKSLQESIDTSTSGGKLIFHVFGALAEFERDIIRERTKAGLDSARARGRVGGRPKKLDDKKVAFAKSMMADHSNSISDICDTLGVSKATLYRYLKK</sequence>
<dbReference type="InterPro" id="IPR050639">
    <property type="entry name" value="SSR_resolvase"/>
</dbReference>
<evidence type="ECO:0000256" key="3">
    <source>
        <dbReference type="ARBA" id="ARBA00023125"/>
    </source>
</evidence>
<keyword evidence="2" id="KW-0229">DNA integration</keyword>
<dbReference type="GO" id="GO:0015074">
    <property type="term" value="P:DNA integration"/>
    <property type="evidence" value="ECO:0007669"/>
    <property type="project" value="UniProtKB-KW"/>
</dbReference>
<dbReference type="PROSITE" id="PS51736">
    <property type="entry name" value="RECOMBINASES_3"/>
    <property type="match status" value="1"/>
</dbReference>
<feature type="domain" description="Resolvase/invertase-type recombinase catalytic" evidence="5">
    <location>
        <begin position="1"/>
        <end position="134"/>
    </location>
</feature>
<evidence type="ECO:0000256" key="1">
    <source>
        <dbReference type="ARBA" id="ARBA00009913"/>
    </source>
</evidence>
<evidence type="ECO:0000256" key="4">
    <source>
        <dbReference type="ARBA" id="ARBA00023172"/>
    </source>
</evidence>
<organism evidence="6">
    <name type="scientific">marine metagenome</name>
    <dbReference type="NCBI Taxonomy" id="408172"/>
    <lineage>
        <taxon>unclassified sequences</taxon>
        <taxon>metagenomes</taxon>
        <taxon>ecological metagenomes</taxon>
    </lineage>
</organism>
<dbReference type="InterPro" id="IPR036162">
    <property type="entry name" value="Resolvase-like_N_sf"/>
</dbReference>
<dbReference type="Gene3D" id="3.40.50.1390">
    <property type="entry name" value="Resolvase, N-terminal catalytic domain"/>
    <property type="match status" value="1"/>
</dbReference>
<name>A0A382FJG2_9ZZZZ</name>
<dbReference type="EMBL" id="UINC01050367">
    <property type="protein sequence ID" value="SVB63236.1"/>
    <property type="molecule type" value="Genomic_DNA"/>
</dbReference>
<dbReference type="FunFam" id="3.40.50.1390:FF:000001">
    <property type="entry name" value="DNA recombinase"/>
    <property type="match status" value="1"/>
</dbReference>
<dbReference type="PROSITE" id="PS00398">
    <property type="entry name" value="RECOMBINASES_2"/>
    <property type="match status" value="1"/>
</dbReference>
<dbReference type="AlphaFoldDB" id="A0A382FJG2"/>
<comment type="similarity">
    <text evidence="1">Belongs to the site-specific recombinase resolvase family.</text>
</comment>
<gene>
    <name evidence="6" type="ORF">METZ01_LOCUS216090</name>
</gene>
<dbReference type="PANTHER" id="PTHR30461">
    <property type="entry name" value="DNA-INVERTASE FROM LAMBDOID PROPHAGE"/>
    <property type="match status" value="1"/>
</dbReference>
<accession>A0A382FJG2</accession>
<dbReference type="InterPro" id="IPR006120">
    <property type="entry name" value="Resolvase_HTH_dom"/>
</dbReference>
<protein>
    <recommendedName>
        <fullName evidence="5">Resolvase/invertase-type recombinase catalytic domain-containing protein</fullName>
    </recommendedName>
</protein>